<accession>A0A0A9CMV7</accession>
<feature type="region of interest" description="Disordered" evidence="1">
    <location>
        <begin position="1"/>
        <end position="34"/>
    </location>
</feature>
<reference evidence="2" key="2">
    <citation type="journal article" date="2015" name="Data Brief">
        <title>Shoot transcriptome of the giant reed, Arundo donax.</title>
        <authorList>
            <person name="Barrero R.A."/>
            <person name="Guerrero F.D."/>
            <person name="Moolhuijzen P."/>
            <person name="Goolsby J.A."/>
            <person name="Tidwell J."/>
            <person name="Bellgard S.E."/>
            <person name="Bellgard M.I."/>
        </authorList>
    </citation>
    <scope>NUCLEOTIDE SEQUENCE</scope>
    <source>
        <tissue evidence="2">Shoot tissue taken approximately 20 cm above the soil surface</tissue>
    </source>
</reference>
<sequence>MSQRSRQTPAASSPQRPSPQPQSSTPCNTQQSTR</sequence>
<evidence type="ECO:0000256" key="1">
    <source>
        <dbReference type="SAM" id="MobiDB-lite"/>
    </source>
</evidence>
<evidence type="ECO:0000313" key="2">
    <source>
        <dbReference type="EMBL" id="JAD77594.1"/>
    </source>
</evidence>
<organism evidence="2">
    <name type="scientific">Arundo donax</name>
    <name type="common">Giant reed</name>
    <name type="synonym">Donax arundinaceus</name>
    <dbReference type="NCBI Taxonomy" id="35708"/>
    <lineage>
        <taxon>Eukaryota</taxon>
        <taxon>Viridiplantae</taxon>
        <taxon>Streptophyta</taxon>
        <taxon>Embryophyta</taxon>
        <taxon>Tracheophyta</taxon>
        <taxon>Spermatophyta</taxon>
        <taxon>Magnoliopsida</taxon>
        <taxon>Liliopsida</taxon>
        <taxon>Poales</taxon>
        <taxon>Poaceae</taxon>
        <taxon>PACMAD clade</taxon>
        <taxon>Arundinoideae</taxon>
        <taxon>Arundineae</taxon>
        <taxon>Arundo</taxon>
    </lineage>
</organism>
<proteinExistence type="predicted"/>
<name>A0A0A9CMV7_ARUDO</name>
<protein>
    <submittedName>
        <fullName evidence="2">Uncharacterized protein</fullName>
    </submittedName>
</protein>
<dbReference type="AlphaFoldDB" id="A0A0A9CMV7"/>
<dbReference type="EMBL" id="GBRH01220301">
    <property type="protein sequence ID" value="JAD77594.1"/>
    <property type="molecule type" value="Transcribed_RNA"/>
</dbReference>
<feature type="compositionally biased region" description="Low complexity" evidence="1">
    <location>
        <begin position="7"/>
        <end position="34"/>
    </location>
</feature>
<reference evidence="2" key="1">
    <citation type="submission" date="2014-09" db="EMBL/GenBank/DDBJ databases">
        <authorList>
            <person name="Magalhaes I.L.F."/>
            <person name="Oliveira U."/>
            <person name="Santos F.R."/>
            <person name="Vidigal T.H.D.A."/>
            <person name="Brescovit A.D."/>
            <person name="Santos A.J."/>
        </authorList>
    </citation>
    <scope>NUCLEOTIDE SEQUENCE</scope>
    <source>
        <tissue evidence="2">Shoot tissue taken approximately 20 cm above the soil surface</tissue>
    </source>
</reference>